<dbReference type="InterPro" id="IPR016036">
    <property type="entry name" value="Malonyl_transacylase_ACP-bd"/>
</dbReference>
<dbReference type="OrthoDB" id="329835at2759"/>
<dbReference type="Proteomes" id="UP000660729">
    <property type="component" value="Unassembled WGS sequence"/>
</dbReference>
<feature type="active site" description="Proton donor; for dehydratase activity" evidence="5">
    <location>
        <position position="1441"/>
    </location>
</feature>
<reference evidence="10" key="1">
    <citation type="submission" date="2020-04" db="EMBL/GenBank/DDBJ databases">
        <title>Draft genome resource of the tomato pathogen Pseudocercospora fuligena.</title>
        <authorList>
            <person name="Zaccaron A."/>
        </authorList>
    </citation>
    <scope>NUCLEOTIDE SEQUENCE</scope>
    <source>
        <strain evidence="10">PF001</strain>
    </source>
</reference>
<dbReference type="PROSITE" id="PS52019">
    <property type="entry name" value="PKS_MFAS_DH"/>
    <property type="match status" value="1"/>
</dbReference>
<dbReference type="InterPro" id="IPR014030">
    <property type="entry name" value="Ketoacyl_synth_N"/>
</dbReference>
<dbReference type="InterPro" id="IPR042104">
    <property type="entry name" value="PKS_dehydratase_sf"/>
</dbReference>
<dbReference type="PANTHER" id="PTHR43775">
    <property type="entry name" value="FATTY ACID SYNTHASE"/>
    <property type="match status" value="1"/>
</dbReference>
<keyword evidence="1" id="KW-0596">Phosphopantetheine</keyword>
<feature type="domain" description="Carrier" evidence="7">
    <location>
        <begin position="1594"/>
        <end position="1668"/>
    </location>
</feature>
<dbReference type="InterPro" id="IPR032088">
    <property type="entry name" value="SAT"/>
</dbReference>
<dbReference type="Gene3D" id="3.30.70.250">
    <property type="entry name" value="Malonyl-CoA ACP transacylase, ACP-binding"/>
    <property type="match status" value="1"/>
</dbReference>
<dbReference type="InterPro" id="IPR018201">
    <property type="entry name" value="Ketoacyl_synth_AS"/>
</dbReference>
<evidence type="ECO:0000259" key="7">
    <source>
        <dbReference type="PROSITE" id="PS50075"/>
    </source>
</evidence>
<dbReference type="Pfam" id="PF00975">
    <property type="entry name" value="Thioesterase"/>
    <property type="match status" value="1"/>
</dbReference>
<dbReference type="SUPFAM" id="SSF52151">
    <property type="entry name" value="FabD/lysophospholipase-like"/>
    <property type="match status" value="1"/>
</dbReference>
<dbReference type="Pfam" id="PF02801">
    <property type="entry name" value="Ketoacyl-synt_C"/>
    <property type="match status" value="1"/>
</dbReference>
<keyword evidence="11" id="KW-1185">Reference proteome</keyword>
<dbReference type="PANTHER" id="PTHR43775:SF37">
    <property type="entry name" value="SI:DKEY-61P9.11"/>
    <property type="match status" value="1"/>
</dbReference>
<evidence type="ECO:0000259" key="9">
    <source>
        <dbReference type="PROSITE" id="PS52019"/>
    </source>
</evidence>
<keyword evidence="3" id="KW-0808">Transferase</keyword>
<dbReference type="InterPro" id="IPR014043">
    <property type="entry name" value="Acyl_transferase_dom"/>
</dbReference>
<feature type="compositionally biased region" description="Low complexity" evidence="6">
    <location>
        <begin position="1563"/>
        <end position="1574"/>
    </location>
</feature>
<proteinExistence type="predicted"/>
<dbReference type="SUPFAM" id="SSF47336">
    <property type="entry name" value="ACP-like"/>
    <property type="match status" value="1"/>
</dbReference>
<dbReference type="GO" id="GO:0044550">
    <property type="term" value="P:secondary metabolite biosynthetic process"/>
    <property type="evidence" value="ECO:0007669"/>
    <property type="project" value="TreeGrafter"/>
</dbReference>
<evidence type="ECO:0000256" key="6">
    <source>
        <dbReference type="SAM" id="MobiDB-lite"/>
    </source>
</evidence>
<dbReference type="InterPro" id="IPR001227">
    <property type="entry name" value="Ac_transferase_dom_sf"/>
</dbReference>
<dbReference type="GO" id="GO:0004312">
    <property type="term" value="F:fatty acid synthase activity"/>
    <property type="evidence" value="ECO:0007669"/>
    <property type="project" value="TreeGrafter"/>
</dbReference>
<dbReference type="SUPFAM" id="SSF55048">
    <property type="entry name" value="Probable ACP-binding domain of malonyl-CoA ACP transacylase"/>
    <property type="match status" value="1"/>
</dbReference>
<feature type="region of interest" description="C-terminal hotdog fold" evidence="5">
    <location>
        <begin position="1380"/>
        <end position="1528"/>
    </location>
</feature>
<dbReference type="InterPro" id="IPR050091">
    <property type="entry name" value="PKS_NRPS_Biosynth_Enz"/>
</dbReference>
<dbReference type="InterPro" id="IPR049900">
    <property type="entry name" value="PKS_mFAS_DH"/>
</dbReference>
<dbReference type="EMBL" id="JABCIY010000107">
    <property type="protein sequence ID" value="KAF7192782.1"/>
    <property type="molecule type" value="Genomic_DNA"/>
</dbReference>
<dbReference type="CDD" id="cd00833">
    <property type="entry name" value="PKS"/>
    <property type="match status" value="1"/>
</dbReference>
<evidence type="ECO:0000256" key="1">
    <source>
        <dbReference type="ARBA" id="ARBA00022450"/>
    </source>
</evidence>
<dbReference type="Pfam" id="PF14765">
    <property type="entry name" value="PS-DH"/>
    <property type="match status" value="1"/>
</dbReference>
<evidence type="ECO:0000256" key="3">
    <source>
        <dbReference type="ARBA" id="ARBA00022679"/>
    </source>
</evidence>
<dbReference type="Gene3D" id="1.10.1200.10">
    <property type="entry name" value="ACP-like"/>
    <property type="match status" value="1"/>
</dbReference>
<dbReference type="Pfam" id="PF00698">
    <property type="entry name" value="Acyl_transf_1"/>
    <property type="match status" value="1"/>
</dbReference>
<dbReference type="Gene3D" id="3.30.70.3290">
    <property type="match status" value="1"/>
</dbReference>
<dbReference type="Pfam" id="PF16073">
    <property type="entry name" value="SAT"/>
    <property type="match status" value="1"/>
</dbReference>
<dbReference type="PROSITE" id="PS00606">
    <property type="entry name" value="KS3_1"/>
    <property type="match status" value="1"/>
</dbReference>
<dbReference type="InterPro" id="IPR036736">
    <property type="entry name" value="ACP-like_sf"/>
</dbReference>
<organism evidence="10 11">
    <name type="scientific">Pseudocercospora fuligena</name>
    <dbReference type="NCBI Taxonomy" id="685502"/>
    <lineage>
        <taxon>Eukaryota</taxon>
        <taxon>Fungi</taxon>
        <taxon>Dikarya</taxon>
        <taxon>Ascomycota</taxon>
        <taxon>Pezizomycotina</taxon>
        <taxon>Dothideomycetes</taxon>
        <taxon>Dothideomycetidae</taxon>
        <taxon>Mycosphaerellales</taxon>
        <taxon>Mycosphaerellaceae</taxon>
        <taxon>Pseudocercospora</taxon>
    </lineage>
</organism>
<evidence type="ECO:0000256" key="4">
    <source>
        <dbReference type="ARBA" id="ARBA00022737"/>
    </source>
</evidence>
<sequence>MAYIHVFAGLGSEVLFKDTTRRQALRDSSSSKGRVLLETCHQAFIDEVLSISTETQRCRIDLGDFGRPDDLLHPHSKYHKNAIIQNATLCLTQLLRYQGRALHNGSFDAYRIAAASGFCAGLFAAVAVATARDSLEFLLRAKQCFRLAIVVGAASEAARESLGPLFNEFPWSIVAKHVDKKEISELATEFGRDIFVSASNSPDCVTISGPGDALNQFNETMLQPRCSVKATNIFSPYHDHKLLTSSRDKILRDYEIASATFPAKADLVAPIISGIDGCLIQSSQRPERTLLAEVLDMILIAPTDWVAVQNAIVTLADSHRPLSIFNYGPGYGALTHYENLPDEISVVDVSAELDATELSDHDIAIIGVGLDLPDASDLETLWQNLKDGLNSCSDIPSERFQVEDYYTGEGCKPLRDNRSMRTKYGNFLKDPFLFDNQLFGISPREAPSIDPQQRLVLSTVHRALEHSGYVPDSTPSFSRNTFGCFIGNATMDHVDNLRDNIDVYYSPGTLRAFLSGRVSYAYKWSGPCATTDTACSSSLFAIYQAARALLAGDCRAAVAGGVNVITSPDMYLGLDKAHFLSPTGQCKAFDEAADGYCRSEGCAVFVLKRAVDAVAENDRILGIIKGTQAGDPNELRSIRAVLSEGRAKSNPLFVTSIKANLGHAEAASGGAGLAKLLAMLRNGQIPPQILLNSLNPAIEDLGADGTLISTTLRDWQVRRNQGRIALLNNFGAAGSNAALLLQESSQPDRSKPSSQDSVTHVFGCSARTLELLEKTRQTFIAHLSKYGDELDLADVCYSSTVRRGLQKFRLSTTASNISDLITRLQKTEPVESEPMECTKIFLFGGQGSQYLGMGQQLMELSTVFRKIVLRCNELLVTWGYPGCLNIIQPQPEAGHVSRHPDTVQAYQTAVFVLEIALVRFLASLGIRPTLVAGHSIGEFAALVAADVLDIDSGLWLVAERARLIVQQCTLWETSMLAVNMLSAEVREIILSLPRFSSLAISCENSPSDCVIGGIKTVLQDLQAYLSARMQKRSVMLDVPIAYHTSALQALSAGLETAASRLRISPPAIPIASNALGRIIEPGETVFSPKYFVDQCCHTVAFDRSVADILHKMPDSMNEIWIELGPHPTLLPMVTPHLSSAGSERLPLLMKGQHPSKTIANFLARIYGDTPNHSKWRSYFAGLPYKPRLIDLPPAPMELRRFYVPVTRELTPQARQAVLDSEDSYTQYTLLHRQLSGKDNTTFETPIRSLADLIEGHVVCGKALCPASVYTEMALAAATLTETSSNDNITFKLFDIEFVRPLLYSKDSTETISTVIACDGHSQTARTFEISSSLSGDMLGESKTHCSGKFKHQHTSKTQDKLRKTEHVLGRRKARFEADDCQSFSAGVMYKKIFSRVVSYSSDYQAVRKIFLDDKFEEIYAQCQMPKSDKSHSYAGQPILLDTMLHVAGFAANLSVENDAVCIAHRVQSMTMLRKEIPKEHLFDVHCSNFSSQSKPQCVIADVHAVDKTGLIAIIKGIEFHRSKLQKIQTAFEFASRSDASELKVGRNSSLSVPQATHAKETRSGSISHGSRSLSPVFRSNTSSGDVSETSQAPTPCNATLYSILSETTGVESKDITPRTELSSMGVDSMMVFELESKLKAILDPRPTVSEISACNTVKDIELLMSARMSAATTPAARPTSRQHSVAQIPAKDLPRKAIQRSDSATPAREEPQLPPEMLKLLYQRLGDREQPEQIQTCPSSLISTPLYLFAPGAGITMHYTRMGRLDRDVHTVQDPCLLVDIEDDWPSIEEAARNYATMIHKHATSNPCRSDGIILGGWSFGGIIAFETACCLANQSGISVRGVVLIDAPPPFGHQPIARKTIETAMAFTQKQNTRPRPKAVTEFEDAVAKLTIRNNLRRAALLGHYAPSWRHPMPKVILLRSSEGLHIPSATNLPENKWLHDRSDPSISVAAWEELLGEKIDVIDIPGDHFHPFETENVKGTTAAIKRACEMLEKS</sequence>
<dbReference type="Pfam" id="PF21089">
    <property type="entry name" value="PKS_DH_N"/>
    <property type="match status" value="1"/>
</dbReference>
<evidence type="ECO:0000313" key="11">
    <source>
        <dbReference type="Proteomes" id="UP000660729"/>
    </source>
</evidence>
<feature type="active site" description="Proton acceptor; for dehydratase activity" evidence="5">
    <location>
        <position position="1256"/>
    </location>
</feature>
<comment type="caution">
    <text evidence="10">The sequence shown here is derived from an EMBL/GenBank/DDBJ whole genome shotgun (WGS) entry which is preliminary data.</text>
</comment>
<accession>A0A8H6RKV9</accession>
<dbReference type="InterPro" id="IPR014031">
    <property type="entry name" value="Ketoacyl_synth_C"/>
</dbReference>
<name>A0A8H6RKV9_9PEZI</name>
<dbReference type="InterPro" id="IPR016039">
    <property type="entry name" value="Thiolase-like"/>
</dbReference>
<dbReference type="SUPFAM" id="SSF53901">
    <property type="entry name" value="Thiolase-like"/>
    <property type="match status" value="2"/>
</dbReference>
<gene>
    <name evidence="10" type="ORF">HII31_05881</name>
</gene>
<dbReference type="PROSITE" id="PS50075">
    <property type="entry name" value="CARRIER"/>
    <property type="match status" value="1"/>
</dbReference>
<dbReference type="NCBIfam" id="TIGR04532">
    <property type="entry name" value="PT_fungal_PKS"/>
    <property type="match status" value="1"/>
</dbReference>
<dbReference type="Pfam" id="PF22621">
    <property type="entry name" value="CurL-like_PKS_C"/>
    <property type="match status" value="1"/>
</dbReference>
<dbReference type="InterPro" id="IPR020841">
    <property type="entry name" value="PKS_Beta-ketoAc_synthase_dom"/>
</dbReference>
<dbReference type="SMART" id="SM00827">
    <property type="entry name" value="PKS_AT"/>
    <property type="match status" value="1"/>
</dbReference>
<feature type="domain" description="PKS/mFAS DH" evidence="9">
    <location>
        <begin position="1227"/>
        <end position="1528"/>
    </location>
</feature>
<dbReference type="Gene3D" id="3.40.47.10">
    <property type="match status" value="2"/>
</dbReference>
<feature type="region of interest" description="N-terminal hotdog fold" evidence="5">
    <location>
        <begin position="1227"/>
        <end position="1356"/>
    </location>
</feature>
<dbReference type="Gene3D" id="3.10.129.110">
    <property type="entry name" value="Polyketide synthase dehydratase"/>
    <property type="match status" value="1"/>
</dbReference>
<dbReference type="InterPro" id="IPR001031">
    <property type="entry name" value="Thioesterase"/>
</dbReference>
<evidence type="ECO:0000256" key="2">
    <source>
        <dbReference type="ARBA" id="ARBA00022553"/>
    </source>
</evidence>
<dbReference type="Pfam" id="PF00550">
    <property type="entry name" value="PP-binding"/>
    <property type="match status" value="1"/>
</dbReference>
<dbReference type="InterPro" id="IPR009081">
    <property type="entry name" value="PP-bd_ACP"/>
</dbReference>
<dbReference type="InterPro" id="IPR049551">
    <property type="entry name" value="PKS_DH_C"/>
</dbReference>
<dbReference type="SMART" id="SM00825">
    <property type="entry name" value="PKS_KS"/>
    <property type="match status" value="1"/>
</dbReference>
<dbReference type="InterPro" id="IPR049552">
    <property type="entry name" value="PKS_DH_N"/>
</dbReference>
<keyword evidence="4" id="KW-0677">Repeat</keyword>
<feature type="region of interest" description="Disordered" evidence="6">
    <location>
        <begin position="1544"/>
        <end position="1593"/>
    </location>
</feature>
<dbReference type="InterPro" id="IPR016035">
    <property type="entry name" value="Acyl_Trfase/lysoPLipase"/>
</dbReference>
<dbReference type="Gene3D" id="3.40.366.10">
    <property type="entry name" value="Malonyl-Coenzyme A Acyl Carrier Protein, domain 2"/>
    <property type="match status" value="3"/>
</dbReference>
<dbReference type="SUPFAM" id="SSF53474">
    <property type="entry name" value="alpha/beta-Hydrolases"/>
    <property type="match status" value="1"/>
</dbReference>
<keyword evidence="2" id="KW-0597">Phosphoprotein</keyword>
<evidence type="ECO:0000259" key="8">
    <source>
        <dbReference type="PROSITE" id="PS52004"/>
    </source>
</evidence>
<dbReference type="GO" id="GO:0006633">
    <property type="term" value="P:fatty acid biosynthetic process"/>
    <property type="evidence" value="ECO:0007669"/>
    <property type="project" value="InterPro"/>
</dbReference>
<protein>
    <submittedName>
        <fullName evidence="10">Orsellinic acid synthase</fullName>
    </submittedName>
</protein>
<evidence type="ECO:0000256" key="5">
    <source>
        <dbReference type="PROSITE-ProRule" id="PRU01363"/>
    </source>
</evidence>
<feature type="compositionally biased region" description="Polar residues" evidence="6">
    <location>
        <begin position="1577"/>
        <end position="1593"/>
    </location>
</feature>
<evidence type="ECO:0000313" key="10">
    <source>
        <dbReference type="EMBL" id="KAF7192782.1"/>
    </source>
</evidence>
<dbReference type="GO" id="GO:0004315">
    <property type="term" value="F:3-oxoacyl-[acyl-carrier-protein] synthase activity"/>
    <property type="evidence" value="ECO:0007669"/>
    <property type="project" value="InterPro"/>
</dbReference>
<dbReference type="InterPro" id="IPR030918">
    <property type="entry name" value="PT_fungal_PKS"/>
</dbReference>
<dbReference type="Pfam" id="PF00109">
    <property type="entry name" value="ketoacyl-synt"/>
    <property type="match status" value="1"/>
</dbReference>
<dbReference type="PROSITE" id="PS52004">
    <property type="entry name" value="KS3_2"/>
    <property type="match status" value="1"/>
</dbReference>
<feature type="domain" description="Ketosynthase family 3 (KS3)" evidence="8">
    <location>
        <begin position="360"/>
        <end position="743"/>
    </location>
</feature>
<dbReference type="Gene3D" id="3.40.50.1820">
    <property type="entry name" value="alpha/beta hydrolase"/>
    <property type="match status" value="1"/>
</dbReference>
<dbReference type="InterPro" id="IPR029058">
    <property type="entry name" value="AB_hydrolase_fold"/>
</dbReference>